<reference evidence="2 3" key="1">
    <citation type="submission" date="2018-01" db="EMBL/GenBank/DDBJ databases">
        <title>Whole genome sequencing of Histamine producing bacteria.</title>
        <authorList>
            <person name="Butler K."/>
        </authorList>
    </citation>
    <scope>NUCLEOTIDE SEQUENCE [LARGE SCALE GENOMIC DNA]</scope>
    <source>
        <strain evidence="2 3">A1-4</strain>
    </source>
</reference>
<dbReference type="AlphaFoldDB" id="A0AAX0YUP1"/>
<dbReference type="EMBL" id="PYOZ01000016">
    <property type="protein sequence ID" value="PSX43448.1"/>
    <property type="molecule type" value="Genomic_DNA"/>
</dbReference>
<evidence type="ECO:0000313" key="3">
    <source>
        <dbReference type="Proteomes" id="UP000240728"/>
    </source>
</evidence>
<gene>
    <name evidence="2" type="ORF">C0W53_18690</name>
</gene>
<evidence type="ECO:0000256" key="1">
    <source>
        <dbReference type="SAM" id="SignalP"/>
    </source>
</evidence>
<sequence>MKSFRKLSTLVLCSALLSCFTIQAQAMTNGELVNIAKHTKFDVCGGQTLQKIVNKSVKNVTWTPRLNTNVGNLVNIEGNFKEFGSLMAMQFKVNNDKSLKLRLMIVNGSVKSQEDSILEFVRMCRKVR</sequence>
<feature type="signal peptide" evidence="1">
    <location>
        <begin position="1"/>
        <end position="26"/>
    </location>
</feature>
<accession>A0AAX0YUP1</accession>
<feature type="chain" id="PRO_5043477540" evidence="1">
    <location>
        <begin position="27"/>
        <end position="128"/>
    </location>
</feature>
<organism evidence="2 3">
    <name type="scientific">Photobacterium kishitanii</name>
    <dbReference type="NCBI Taxonomy" id="318456"/>
    <lineage>
        <taxon>Bacteria</taxon>
        <taxon>Pseudomonadati</taxon>
        <taxon>Pseudomonadota</taxon>
        <taxon>Gammaproteobacteria</taxon>
        <taxon>Vibrionales</taxon>
        <taxon>Vibrionaceae</taxon>
        <taxon>Photobacterium</taxon>
    </lineage>
</organism>
<keyword evidence="3" id="KW-1185">Reference proteome</keyword>
<protein>
    <submittedName>
        <fullName evidence="2">Uncharacterized protein</fullName>
    </submittedName>
</protein>
<dbReference type="RefSeq" id="WP_045044068.1">
    <property type="nucleotide sequence ID" value="NZ_JZTB01000052.1"/>
</dbReference>
<dbReference type="PROSITE" id="PS51257">
    <property type="entry name" value="PROKAR_LIPOPROTEIN"/>
    <property type="match status" value="1"/>
</dbReference>
<comment type="caution">
    <text evidence="2">The sequence shown here is derived from an EMBL/GenBank/DDBJ whole genome shotgun (WGS) entry which is preliminary data.</text>
</comment>
<dbReference type="Proteomes" id="UP000240728">
    <property type="component" value="Unassembled WGS sequence"/>
</dbReference>
<proteinExistence type="predicted"/>
<evidence type="ECO:0000313" key="2">
    <source>
        <dbReference type="EMBL" id="PSX43448.1"/>
    </source>
</evidence>
<keyword evidence="1" id="KW-0732">Signal</keyword>
<name>A0AAX0YUP1_9GAMM</name>